<dbReference type="Proteomes" id="UP000777438">
    <property type="component" value="Unassembled WGS sequence"/>
</dbReference>
<dbReference type="GO" id="GO:0008270">
    <property type="term" value="F:zinc ion binding"/>
    <property type="evidence" value="ECO:0007669"/>
    <property type="project" value="UniProtKB-KW"/>
</dbReference>
<evidence type="ECO:0000259" key="11">
    <source>
        <dbReference type="PROSITE" id="PS51635"/>
    </source>
</evidence>
<evidence type="ECO:0000256" key="1">
    <source>
        <dbReference type="ARBA" id="ARBA00022723"/>
    </source>
</evidence>
<evidence type="ECO:0000256" key="5">
    <source>
        <dbReference type="ARBA" id="ARBA00022963"/>
    </source>
</evidence>
<dbReference type="GO" id="GO:0016020">
    <property type="term" value="C:membrane"/>
    <property type="evidence" value="ECO:0007669"/>
    <property type="project" value="TreeGrafter"/>
</dbReference>
<dbReference type="InterPro" id="IPR017907">
    <property type="entry name" value="Znf_RING_CS"/>
</dbReference>
<gene>
    <name evidence="12" type="ORF">B0T10DRAFT_576010</name>
</gene>
<feature type="active site" description="Proton acceptor" evidence="8">
    <location>
        <position position="903"/>
    </location>
</feature>
<dbReference type="GO" id="GO:0047499">
    <property type="term" value="F:calcium-independent phospholipase A2 activity"/>
    <property type="evidence" value="ECO:0007669"/>
    <property type="project" value="TreeGrafter"/>
</dbReference>
<evidence type="ECO:0000256" key="6">
    <source>
        <dbReference type="ARBA" id="ARBA00023098"/>
    </source>
</evidence>
<keyword evidence="6 8" id="KW-0443">Lipid metabolism</keyword>
<evidence type="ECO:0000313" key="12">
    <source>
        <dbReference type="EMBL" id="KAH6886261.1"/>
    </source>
</evidence>
<evidence type="ECO:0000259" key="10">
    <source>
        <dbReference type="PROSITE" id="PS50089"/>
    </source>
</evidence>
<feature type="short sequence motif" description="DGA/G" evidence="8">
    <location>
        <begin position="903"/>
        <end position="905"/>
    </location>
</feature>
<dbReference type="OrthoDB" id="194358at2759"/>
<feature type="compositionally biased region" description="Basic and acidic residues" evidence="9">
    <location>
        <begin position="1283"/>
        <end position="1292"/>
    </location>
</feature>
<dbReference type="InterPro" id="IPR016035">
    <property type="entry name" value="Acyl_Trfase/lysoPLipase"/>
</dbReference>
<evidence type="ECO:0008006" key="14">
    <source>
        <dbReference type="Google" id="ProtNLM"/>
    </source>
</evidence>
<dbReference type="Pfam" id="PF01734">
    <property type="entry name" value="Patatin"/>
    <property type="match status" value="1"/>
</dbReference>
<feature type="compositionally biased region" description="Polar residues" evidence="9">
    <location>
        <begin position="1311"/>
        <end position="1337"/>
    </location>
</feature>
<dbReference type="PANTHER" id="PTHR24185:SF1">
    <property type="entry name" value="CALCIUM-INDEPENDENT PHOSPHOLIPASE A2-GAMMA"/>
    <property type="match status" value="1"/>
</dbReference>
<organism evidence="12 13">
    <name type="scientific">Thelonectria olida</name>
    <dbReference type="NCBI Taxonomy" id="1576542"/>
    <lineage>
        <taxon>Eukaryota</taxon>
        <taxon>Fungi</taxon>
        <taxon>Dikarya</taxon>
        <taxon>Ascomycota</taxon>
        <taxon>Pezizomycotina</taxon>
        <taxon>Sordariomycetes</taxon>
        <taxon>Hypocreomycetidae</taxon>
        <taxon>Hypocreales</taxon>
        <taxon>Nectriaceae</taxon>
        <taxon>Thelonectria</taxon>
    </lineage>
</organism>
<keyword evidence="4" id="KW-0862">Zinc</keyword>
<dbReference type="PANTHER" id="PTHR24185">
    <property type="entry name" value="CALCIUM-INDEPENDENT PHOSPHOLIPASE A2-GAMMA"/>
    <property type="match status" value="1"/>
</dbReference>
<evidence type="ECO:0000256" key="4">
    <source>
        <dbReference type="ARBA" id="ARBA00022833"/>
    </source>
</evidence>
<protein>
    <recommendedName>
        <fullName evidence="14">PNPLA domain-containing protein</fullName>
    </recommendedName>
</protein>
<feature type="short sequence motif" description="GXGXXG" evidence="8">
    <location>
        <begin position="710"/>
        <end position="715"/>
    </location>
</feature>
<dbReference type="InterPro" id="IPR002641">
    <property type="entry name" value="PNPLA_dom"/>
</dbReference>
<comment type="caution">
    <text evidence="8">Lacks conserved residue(s) required for the propagation of feature annotation.</text>
</comment>
<keyword evidence="1" id="KW-0479">Metal-binding</keyword>
<dbReference type="GO" id="GO:0046486">
    <property type="term" value="P:glycerolipid metabolic process"/>
    <property type="evidence" value="ECO:0007669"/>
    <property type="project" value="UniProtKB-ARBA"/>
</dbReference>
<name>A0A9P8VZS2_9HYPO</name>
<evidence type="ECO:0000256" key="9">
    <source>
        <dbReference type="SAM" id="MobiDB-lite"/>
    </source>
</evidence>
<dbReference type="PROSITE" id="PS50089">
    <property type="entry name" value="ZF_RING_2"/>
    <property type="match status" value="1"/>
</dbReference>
<keyword evidence="13" id="KW-1185">Reference proteome</keyword>
<dbReference type="PROSITE" id="PS00518">
    <property type="entry name" value="ZF_RING_1"/>
    <property type="match status" value="1"/>
</dbReference>
<dbReference type="SUPFAM" id="SSF52151">
    <property type="entry name" value="FabD/lysophospholipase-like"/>
    <property type="match status" value="1"/>
</dbReference>
<evidence type="ECO:0000256" key="8">
    <source>
        <dbReference type="PROSITE-ProRule" id="PRU01161"/>
    </source>
</evidence>
<keyword evidence="2 7" id="KW-0863">Zinc-finger</keyword>
<evidence type="ECO:0000256" key="7">
    <source>
        <dbReference type="PROSITE-ProRule" id="PRU00175"/>
    </source>
</evidence>
<dbReference type="PROSITE" id="PS51635">
    <property type="entry name" value="PNPLA"/>
    <property type="match status" value="1"/>
</dbReference>
<feature type="domain" description="RING-type" evidence="10">
    <location>
        <begin position="639"/>
        <end position="682"/>
    </location>
</feature>
<feature type="domain" description="PNPLA" evidence="11">
    <location>
        <begin position="706"/>
        <end position="916"/>
    </location>
</feature>
<evidence type="ECO:0000256" key="3">
    <source>
        <dbReference type="ARBA" id="ARBA00022801"/>
    </source>
</evidence>
<dbReference type="CDD" id="cd07199">
    <property type="entry name" value="Pat17_PNPLA8_PNPLA9_like"/>
    <property type="match status" value="1"/>
</dbReference>
<sequence>MVSAMRYSDSDERPPLPPKPILQPNFSEFDMAAACDDSFCDECWPKQRPHLPGKIGIDGRQHEKVDAEVNNRLSKIFGQPTQEEQNNRHGGDISTTWFGVVNEGYQPFLHYSNRMVDILQESQVGDYSERFPHLVSFVGQTGAGKSTIIKMLINREQARTVQARAKNTNDYPAPVPGLVGDNIPTTGDVHLYADPGTYYAQKPILYADCEGLTGGENAPRSLTCREKIEGKKPKHPARNKLRKRLAWADNPKLQSREYAVKTLFPRILYTFSDVVVFILREVRTFQTEVLQQLICWAAMSIDKSINQPSLPHIVVVINATETSIDDAQWDPDAATKGLLGDYENSVHQVPALREVLARLEQGLGKRIETTHDLLLHYYSSVKVVRIPWKGRYMQIDDQVGKLYDVISSRCAKSYAYKEKIRMSLNAERLPQYVTAAYDHFSRQLDEPFDFAKEARRHTPLPKDFRGHILNLILSMYNRNDGGKIRAEIFFETLSLPVASCIMLAATRDNIQGTYSSLLKNTYHEPLKAAFTEFCDRWLRCSFEKAGYQCCNAQNTHGKGHQAHTGRILAKGTYQSTFDTDKFFADWIKSIDQNIQVQDDLLQRQVTRDERTLPAKHKRIMAEFYRANGPADRIKSHLTCLCCVRNIPGNVLPCQHALCKDCVQAFGWNVGKGVFELHDCPLHPLDTRWASPARIRFKPHGAGVRVLCLDGGGVRGIIELMILQAIEKKLGGYIPIQSFFDLIVGTSHSTGGIIALGLGVKQWSVDDCILRFENLCKDAFTSRGPPALRALTIVSRISLYKTKPLEDALQSAFGTHGSLYGNFRSESSMDIRVAVTSTHATEKRPVVLSNYNTQGRRDGLPYAFVRSQDPDRELKIWEAARATAAAPPYFKPFLQKDTMAAYTDGAIHHNCPASIADYERRLLWEEVSDWPPDIMLSLGTGLGNPGKLSPDAQVSSRSKSPRSPRLPGMGGNGLKMMWWAANAIVDNQLDCEGIWKKHCAKATPPGQTHTVEDMRRNLRINIQFPESRPILDDVKALDSMQRHAENSILEDADVCGDIHEVAHRLIASCFYFEESGPGILDRATGVYRCDGHIRCRFSEGSSNLKGVGRFLRNCIRGQSLEPYFFLQENYGTPEERVHEVPIAPSNINNMCNLGIFQLSTELKIEAAHQSSTTRLSLRLQEDPYRSSSMYSSVQDPSMGSLLSISGFPRKIWARGVMAVTPDKEEPNGEEEVLPKAVGEPVPEMLVEEAAALRGKKMRLFGPFSRSRRKSPLPAGDPGSPSSDGKLHKTRDSIGNRPAELRSSSSQSTFSSGETRGSIASTDSDTSGIVASNGTYQLE</sequence>
<keyword evidence="3 8" id="KW-0378">Hydrolase</keyword>
<dbReference type="GO" id="GO:0019369">
    <property type="term" value="P:arachidonate metabolic process"/>
    <property type="evidence" value="ECO:0007669"/>
    <property type="project" value="TreeGrafter"/>
</dbReference>
<feature type="region of interest" description="Disordered" evidence="9">
    <location>
        <begin position="940"/>
        <end position="966"/>
    </location>
</feature>
<feature type="compositionally biased region" description="Low complexity" evidence="9">
    <location>
        <begin position="1301"/>
        <end position="1310"/>
    </location>
</feature>
<comment type="caution">
    <text evidence="12">The sequence shown here is derived from an EMBL/GenBank/DDBJ whole genome shotgun (WGS) entry which is preliminary data.</text>
</comment>
<proteinExistence type="predicted"/>
<keyword evidence="5 8" id="KW-0442">Lipid degradation</keyword>
<dbReference type="SUPFAM" id="SSF52540">
    <property type="entry name" value="P-loop containing nucleoside triphosphate hydrolases"/>
    <property type="match status" value="2"/>
</dbReference>
<dbReference type="EMBL" id="JAGPYM010000016">
    <property type="protein sequence ID" value="KAH6886261.1"/>
    <property type="molecule type" value="Genomic_DNA"/>
</dbReference>
<feature type="compositionally biased region" description="Low complexity" evidence="9">
    <location>
        <begin position="954"/>
        <end position="966"/>
    </location>
</feature>
<reference evidence="12 13" key="1">
    <citation type="journal article" date="2021" name="Nat. Commun.">
        <title>Genetic determinants of endophytism in the Arabidopsis root mycobiome.</title>
        <authorList>
            <person name="Mesny F."/>
            <person name="Miyauchi S."/>
            <person name="Thiergart T."/>
            <person name="Pickel B."/>
            <person name="Atanasova L."/>
            <person name="Karlsson M."/>
            <person name="Huettel B."/>
            <person name="Barry K.W."/>
            <person name="Haridas S."/>
            <person name="Chen C."/>
            <person name="Bauer D."/>
            <person name="Andreopoulos W."/>
            <person name="Pangilinan J."/>
            <person name="LaButti K."/>
            <person name="Riley R."/>
            <person name="Lipzen A."/>
            <person name="Clum A."/>
            <person name="Drula E."/>
            <person name="Henrissat B."/>
            <person name="Kohler A."/>
            <person name="Grigoriev I.V."/>
            <person name="Martin F.M."/>
            <person name="Hacquard S."/>
        </authorList>
    </citation>
    <scope>NUCLEOTIDE SEQUENCE [LARGE SCALE GENOMIC DNA]</scope>
    <source>
        <strain evidence="12 13">MPI-CAGE-CH-0241</strain>
    </source>
</reference>
<dbReference type="GO" id="GO:0016042">
    <property type="term" value="P:lipid catabolic process"/>
    <property type="evidence" value="ECO:0007669"/>
    <property type="project" value="UniProtKB-UniRule"/>
</dbReference>
<accession>A0A9P8VZS2</accession>
<feature type="active site" description="Nucleophile" evidence="8">
    <location>
        <position position="746"/>
    </location>
</feature>
<dbReference type="InterPro" id="IPR027417">
    <property type="entry name" value="P-loop_NTPase"/>
</dbReference>
<feature type="region of interest" description="Disordered" evidence="9">
    <location>
        <begin position="1259"/>
        <end position="1337"/>
    </location>
</feature>
<dbReference type="InterPro" id="IPR001841">
    <property type="entry name" value="Znf_RING"/>
</dbReference>
<dbReference type="Gene3D" id="3.40.1090.10">
    <property type="entry name" value="Cytosolic phospholipase A2 catalytic domain"/>
    <property type="match status" value="1"/>
</dbReference>
<evidence type="ECO:0000313" key="13">
    <source>
        <dbReference type="Proteomes" id="UP000777438"/>
    </source>
</evidence>
<evidence type="ECO:0000256" key="2">
    <source>
        <dbReference type="ARBA" id="ARBA00022771"/>
    </source>
</evidence>